<keyword evidence="2" id="KW-1185">Reference proteome</keyword>
<comment type="caution">
    <text evidence="1">The sequence shown here is derived from an EMBL/GenBank/DDBJ whole genome shotgun (WGS) entry which is preliminary data.</text>
</comment>
<feature type="non-terminal residue" evidence="1">
    <location>
        <position position="359"/>
    </location>
</feature>
<protein>
    <submittedName>
        <fullName evidence="1">Uncharacterized protein</fullName>
    </submittedName>
</protein>
<dbReference type="EMBL" id="LJCR01001657">
    <property type="protein sequence ID" value="KPV49952.1"/>
    <property type="molecule type" value="Genomic_DNA"/>
</dbReference>
<proteinExistence type="predicted"/>
<evidence type="ECO:0000313" key="2">
    <source>
        <dbReference type="Proteomes" id="UP000050509"/>
    </source>
</evidence>
<gene>
    <name evidence="1" type="ORF">SE17_29730</name>
</gene>
<organism evidence="1 2">
    <name type="scientific">Kouleothrix aurantiaca</name>
    <dbReference type="NCBI Taxonomy" id="186479"/>
    <lineage>
        <taxon>Bacteria</taxon>
        <taxon>Bacillati</taxon>
        <taxon>Chloroflexota</taxon>
        <taxon>Chloroflexia</taxon>
        <taxon>Chloroflexales</taxon>
        <taxon>Roseiflexineae</taxon>
        <taxon>Roseiflexaceae</taxon>
        <taxon>Kouleothrix</taxon>
    </lineage>
</organism>
<evidence type="ECO:0000313" key="1">
    <source>
        <dbReference type="EMBL" id="KPV49952.1"/>
    </source>
</evidence>
<name>A0A0P9F0X2_9CHLR</name>
<dbReference type="PATRIC" id="fig|186479.3.peg.2563"/>
<dbReference type="Proteomes" id="UP000050509">
    <property type="component" value="Unassembled WGS sequence"/>
</dbReference>
<accession>A0A0P9F0X2</accession>
<dbReference type="AlphaFoldDB" id="A0A0P9F0X2"/>
<reference evidence="1 2" key="1">
    <citation type="submission" date="2015-09" db="EMBL/GenBank/DDBJ databases">
        <title>Draft genome sequence of Kouleothrix aurantiaca JCM 19913.</title>
        <authorList>
            <person name="Hemp J."/>
        </authorList>
    </citation>
    <scope>NUCLEOTIDE SEQUENCE [LARGE SCALE GENOMIC DNA]</scope>
    <source>
        <strain evidence="1 2">COM-B</strain>
    </source>
</reference>
<sequence>MLLFPASSPARPFTRLALWALAALALAAGGLPWARLASAATTTPYPIMFVTQVPVRADFTTIGAVFGNHHADIQSATRGGDLWIRYPNGTLKNLTAAAGYGSAGQQGANAIAVRDPDVYWDGSKAVFSMVIGAPTKQYQVSTFYWQLYEITGLGVNDTPVITKVPRQPATFNNVSRIYGTDDRIIFTSDRPRNGAAHLYPQLDEYELAPTNSGLWSLDPANGNLRLLNHAPSGDFTPIIDSFGRVLFTQWDHLQRDQQADADAMGTNTYGTFNYSDESAGAARLNDRTEIFPEPRSTRTDLLAGTNLAGHSFNQFFPWQINEDGTDSEVLNHLGRHELHGYIAGARTDDTNVIEYYGQY</sequence>